<name>A0ABS3SBA2_9CELL</name>
<dbReference type="RefSeq" id="WP_208288105.1">
    <property type="nucleotide sequence ID" value="NZ_JAGFBM010000001.1"/>
</dbReference>
<dbReference type="NCBIfam" id="NF033179">
    <property type="entry name" value="TnsA_like_Actin"/>
    <property type="match status" value="1"/>
</dbReference>
<proteinExistence type="predicted"/>
<accession>A0ABS3SBA2</accession>
<evidence type="ECO:0000313" key="1">
    <source>
        <dbReference type="EMBL" id="MBO3083032.1"/>
    </source>
</evidence>
<dbReference type="Proteomes" id="UP000678317">
    <property type="component" value="Unassembled WGS sequence"/>
</dbReference>
<sequence length="243" mass="26471">MLIFVGPSAARAAYVTAEGRELEADLSAVDMSLVAHGVPVRIPPSYAGQRHYPGLFWSTTNQAHVVYESLLELSWLWLADFDPCVVRLAAQPMRVTGLDGSRTRVRYPDFAALHADGRALVVDVKPVDMLEDDDVRASLAWTARVFGDAALAYSVWSGAPREQLRNVRLLASARRPGLVADGDIEAAVHLCSEEGTQIGHLERQLAAETSAPPRAAVFAAMWRGQLRCDMTRPISALTEVVPV</sequence>
<organism evidence="1 2">
    <name type="scientific">Cellulomonas fengjieae</name>
    <dbReference type="NCBI Taxonomy" id="2819978"/>
    <lineage>
        <taxon>Bacteria</taxon>
        <taxon>Bacillati</taxon>
        <taxon>Actinomycetota</taxon>
        <taxon>Actinomycetes</taxon>
        <taxon>Micrococcales</taxon>
        <taxon>Cellulomonadaceae</taxon>
        <taxon>Cellulomonas</taxon>
    </lineage>
</organism>
<evidence type="ECO:0000313" key="2">
    <source>
        <dbReference type="Proteomes" id="UP000678317"/>
    </source>
</evidence>
<protein>
    <submittedName>
        <fullName evidence="1">TnsA-like heteromeric transposase endonuclease subunit</fullName>
    </submittedName>
</protein>
<reference evidence="1 2" key="1">
    <citation type="submission" date="2021-03" db="EMBL/GenBank/DDBJ databases">
        <title>novel species in genus Cellulomonas.</title>
        <authorList>
            <person name="Zhang G."/>
        </authorList>
    </citation>
    <scope>NUCLEOTIDE SEQUENCE [LARGE SCALE GENOMIC DNA]</scope>
    <source>
        <strain evidence="2">zg-ZUI188</strain>
    </source>
</reference>
<dbReference type="InterPro" id="IPR048000">
    <property type="entry name" value="TnsA-like"/>
</dbReference>
<keyword evidence="2" id="KW-1185">Reference proteome</keyword>
<gene>
    <name evidence="1" type="ORF">J4035_00115</name>
</gene>
<comment type="caution">
    <text evidence="1">The sequence shown here is derived from an EMBL/GenBank/DDBJ whole genome shotgun (WGS) entry which is preliminary data.</text>
</comment>
<dbReference type="EMBL" id="JAGFBM010000001">
    <property type="protein sequence ID" value="MBO3083032.1"/>
    <property type="molecule type" value="Genomic_DNA"/>
</dbReference>